<reference evidence="6 7" key="1">
    <citation type="submission" date="2014-12" db="EMBL/GenBank/DDBJ databases">
        <title>Draft genome sequences of 29 type strains of Enterococci.</title>
        <authorList>
            <person name="Zhong Z."/>
            <person name="Sun Z."/>
            <person name="Liu W."/>
            <person name="Zhang W."/>
            <person name="Zhang H."/>
        </authorList>
    </citation>
    <scope>NUCLEOTIDE SEQUENCE [LARGE SCALE GENOMIC DNA]</scope>
    <source>
        <strain evidence="6 7">DSM 21207</strain>
    </source>
</reference>
<dbReference type="Gene3D" id="1.10.10.10">
    <property type="entry name" value="Winged helix-like DNA-binding domain superfamily/Winged helix DNA-binding domain"/>
    <property type="match status" value="1"/>
</dbReference>
<evidence type="ECO:0000256" key="3">
    <source>
        <dbReference type="ARBA" id="ARBA00023125"/>
    </source>
</evidence>
<accession>A0A1L8R8I4</accession>
<dbReference type="GO" id="GO:0003700">
    <property type="term" value="F:DNA-binding transcription factor activity"/>
    <property type="evidence" value="ECO:0007669"/>
    <property type="project" value="InterPro"/>
</dbReference>
<dbReference type="Pfam" id="PF03466">
    <property type="entry name" value="LysR_substrate"/>
    <property type="match status" value="1"/>
</dbReference>
<dbReference type="Pfam" id="PF00126">
    <property type="entry name" value="HTH_1"/>
    <property type="match status" value="1"/>
</dbReference>
<dbReference type="Proteomes" id="UP000182835">
    <property type="component" value="Unassembled WGS sequence"/>
</dbReference>
<proteinExistence type="inferred from homology"/>
<dbReference type="InterPro" id="IPR000847">
    <property type="entry name" value="LysR_HTH_N"/>
</dbReference>
<keyword evidence="2" id="KW-0805">Transcription regulation</keyword>
<name>A0A1L8R8I4_9ENTE</name>
<dbReference type="InterPro" id="IPR036388">
    <property type="entry name" value="WH-like_DNA-bd_sf"/>
</dbReference>
<dbReference type="SUPFAM" id="SSF53850">
    <property type="entry name" value="Periplasmic binding protein-like II"/>
    <property type="match status" value="1"/>
</dbReference>
<sequence length="291" mass="32575">MSKKEIIMQYRQCFIFYTVAKEKSFTQAATKLFMTQSAISHAMKDLETEAGVALFERLHRKIELTTAGTALLATVTPLVEKFQQVEMQLQNLEQVAPLRLASCITYGEITLPQVLAQFKSQFPQQQINAQISPAEECYKKLAAGKVDFAILEGQVPKGNYQQKVIANYPLAFVAAPDFLPTTKLTLTKLLSQPLLLRERGSAVRETFEAFLTLKGLRCYPTWESTDSASLIAATKNKLGISLLPRPLVTKALAKNELVELTVTQTKLHNQITALRPNRNNPSALEKLWTFL</sequence>
<protein>
    <recommendedName>
        <fullName evidence="5">HTH lysR-type domain-containing protein</fullName>
    </recommendedName>
</protein>
<keyword evidence="3" id="KW-0238">DNA-binding</keyword>
<evidence type="ECO:0000256" key="2">
    <source>
        <dbReference type="ARBA" id="ARBA00023015"/>
    </source>
</evidence>
<evidence type="ECO:0000259" key="5">
    <source>
        <dbReference type="PROSITE" id="PS50931"/>
    </source>
</evidence>
<dbReference type="InterPro" id="IPR005119">
    <property type="entry name" value="LysR_subst-bd"/>
</dbReference>
<dbReference type="AlphaFoldDB" id="A0A1L8R8I4"/>
<dbReference type="InterPro" id="IPR036390">
    <property type="entry name" value="WH_DNA-bd_sf"/>
</dbReference>
<comment type="similarity">
    <text evidence="1">Belongs to the LysR transcriptional regulatory family.</text>
</comment>
<organism evidence="6 7">
    <name type="scientific">Enterococcus canintestini</name>
    <dbReference type="NCBI Taxonomy" id="317010"/>
    <lineage>
        <taxon>Bacteria</taxon>
        <taxon>Bacillati</taxon>
        <taxon>Bacillota</taxon>
        <taxon>Bacilli</taxon>
        <taxon>Lactobacillales</taxon>
        <taxon>Enterococcaceae</taxon>
        <taxon>Enterococcus</taxon>
    </lineage>
</organism>
<dbReference type="STRING" id="317010.RU96_GL001565"/>
<evidence type="ECO:0000256" key="4">
    <source>
        <dbReference type="ARBA" id="ARBA00023163"/>
    </source>
</evidence>
<gene>
    <name evidence="6" type="ORF">RU96_GL001565</name>
</gene>
<evidence type="ECO:0000313" key="7">
    <source>
        <dbReference type="Proteomes" id="UP000182835"/>
    </source>
</evidence>
<feature type="domain" description="HTH lysR-type" evidence="5">
    <location>
        <begin position="8"/>
        <end position="65"/>
    </location>
</feature>
<dbReference type="PANTHER" id="PTHR30126">
    <property type="entry name" value="HTH-TYPE TRANSCRIPTIONAL REGULATOR"/>
    <property type="match status" value="1"/>
</dbReference>
<comment type="caution">
    <text evidence="6">The sequence shown here is derived from an EMBL/GenBank/DDBJ whole genome shotgun (WGS) entry which is preliminary data.</text>
</comment>
<dbReference type="PANTHER" id="PTHR30126:SF91">
    <property type="entry name" value="LYSR FAMILY TRANSCRIPTIONAL REGULATOR"/>
    <property type="match status" value="1"/>
</dbReference>
<dbReference type="PROSITE" id="PS50931">
    <property type="entry name" value="HTH_LYSR"/>
    <property type="match status" value="1"/>
</dbReference>
<keyword evidence="4" id="KW-0804">Transcription</keyword>
<dbReference type="FunFam" id="1.10.10.10:FF:000001">
    <property type="entry name" value="LysR family transcriptional regulator"/>
    <property type="match status" value="1"/>
</dbReference>
<evidence type="ECO:0000313" key="6">
    <source>
        <dbReference type="EMBL" id="OJG16068.1"/>
    </source>
</evidence>
<dbReference type="PRINTS" id="PR00039">
    <property type="entry name" value="HTHLYSR"/>
</dbReference>
<dbReference type="SUPFAM" id="SSF46785">
    <property type="entry name" value="Winged helix' DNA-binding domain"/>
    <property type="match status" value="1"/>
</dbReference>
<dbReference type="GO" id="GO:0000976">
    <property type="term" value="F:transcription cis-regulatory region binding"/>
    <property type="evidence" value="ECO:0007669"/>
    <property type="project" value="TreeGrafter"/>
</dbReference>
<dbReference type="EMBL" id="JXKG01000003">
    <property type="protein sequence ID" value="OJG16068.1"/>
    <property type="molecule type" value="Genomic_DNA"/>
</dbReference>
<evidence type="ECO:0000256" key="1">
    <source>
        <dbReference type="ARBA" id="ARBA00009437"/>
    </source>
</evidence>
<dbReference type="Gene3D" id="3.40.190.10">
    <property type="entry name" value="Periplasmic binding protein-like II"/>
    <property type="match status" value="2"/>
</dbReference>